<dbReference type="Gene3D" id="1.10.238.160">
    <property type="match status" value="1"/>
</dbReference>
<evidence type="ECO:0000313" key="2">
    <source>
        <dbReference type="Proteomes" id="UP001189619"/>
    </source>
</evidence>
<dbReference type="KEGG" id="bayd:BSPP4475_09955"/>
<accession>A0AA48RHS3</accession>
<proteinExistence type="predicted"/>
<dbReference type="Proteomes" id="UP001189619">
    <property type="component" value="Chromosome"/>
</dbReference>
<keyword evidence="2" id="KW-1185">Reference proteome</keyword>
<evidence type="ECO:0000313" key="1">
    <source>
        <dbReference type="EMBL" id="CAJ1002639.1"/>
    </source>
</evidence>
<protein>
    <submittedName>
        <fullName evidence="1">AlpA family phage regulatory protein</fullName>
    </submittedName>
</protein>
<reference evidence="1" key="1">
    <citation type="submission" date="2023-07" db="EMBL/GenBank/DDBJ databases">
        <authorList>
            <person name="Ivanov I."/>
            <person name="Teneva D."/>
            <person name="Stoikov I."/>
        </authorList>
    </citation>
    <scope>NUCLEOTIDE SEQUENCE</scope>
    <source>
        <strain evidence="1">4475</strain>
    </source>
</reference>
<dbReference type="AlphaFoldDB" id="A0AA48RHS3"/>
<dbReference type="EMBL" id="OY569118">
    <property type="protein sequence ID" value="CAJ1002639.1"/>
    <property type="molecule type" value="Genomic_DNA"/>
</dbReference>
<sequence length="71" mass="8414">MQINLDDIMGLSEVCEMTGKSKNYMKEYLRRGQFPQPVKELACGPLWLRGQVQAWMDTPRLRGRRKKDERE</sequence>
<name>A0AA48RHS3_9BACL</name>
<gene>
    <name evidence="1" type="primary">alpA</name>
    <name evidence="1" type="ORF">BSPP4475_09955</name>
</gene>
<organism evidence="1 2">
    <name type="scientific">Brevibacillus aydinogluensis</name>
    <dbReference type="NCBI Taxonomy" id="927786"/>
    <lineage>
        <taxon>Bacteria</taxon>
        <taxon>Bacillati</taxon>
        <taxon>Bacillota</taxon>
        <taxon>Bacilli</taxon>
        <taxon>Bacillales</taxon>
        <taxon>Paenibacillaceae</taxon>
        <taxon>Brevibacillus</taxon>
    </lineage>
</organism>